<proteinExistence type="predicted"/>
<evidence type="ECO:0000313" key="1">
    <source>
        <dbReference type="EMBL" id="GAA4825368.1"/>
    </source>
</evidence>
<keyword evidence="2" id="KW-1185">Reference proteome</keyword>
<gene>
    <name evidence="1" type="ORF">GCM10023353_38100</name>
</gene>
<dbReference type="InterPro" id="IPR025447">
    <property type="entry name" value="DUF4192"/>
</dbReference>
<reference evidence="2" key="1">
    <citation type="journal article" date="2019" name="Int. J. Syst. Evol. Microbiol.">
        <title>The Global Catalogue of Microorganisms (GCM) 10K type strain sequencing project: providing services to taxonomists for standard genome sequencing and annotation.</title>
        <authorList>
            <consortium name="The Broad Institute Genomics Platform"/>
            <consortium name="The Broad Institute Genome Sequencing Center for Infectious Disease"/>
            <person name="Wu L."/>
            <person name="Ma J."/>
        </authorList>
    </citation>
    <scope>NUCLEOTIDE SEQUENCE [LARGE SCALE GENOMIC DNA]</scope>
    <source>
        <strain evidence="2">JCM 18542</strain>
    </source>
</reference>
<evidence type="ECO:0008006" key="3">
    <source>
        <dbReference type="Google" id="ProtNLM"/>
    </source>
</evidence>
<name>A0ABP9D721_9ACTN</name>
<comment type="caution">
    <text evidence="1">The sequence shown here is derived from an EMBL/GenBank/DDBJ whole genome shotgun (WGS) entry which is preliminary data.</text>
</comment>
<sequence length="305" mass="30943">MANPKVTSHAGLIAAIPALLGFTPTDSVAFIAIAADNRVAFAARIDIKGVMQATRTVVAAAATNQITTIVPVAITADQITGEAVAAVAAEVLITNGITVPTQLWTEAITAGSRWTAPETGESGTLPDPQATEAAAHRVLAGRSMDRDRHTIADEIAPTGSPVAAPAPRRLDTDPAAAVSAVAAIARRHATGSVLSDDDAATIGIALQDTAVRDTVIGMLATDARHAITAVCIATARRTDGPARSDAAAVYAMGMYIDGDGTRALIAAEAAKAADPLNTLADLLLEALSIAAPPSMMRHVAEAAAE</sequence>
<organism evidence="1 2">
    <name type="scientific">Tomitella cavernea</name>
    <dbReference type="NCBI Taxonomy" id="1387982"/>
    <lineage>
        <taxon>Bacteria</taxon>
        <taxon>Bacillati</taxon>
        <taxon>Actinomycetota</taxon>
        <taxon>Actinomycetes</taxon>
        <taxon>Mycobacteriales</taxon>
        <taxon>Tomitella</taxon>
    </lineage>
</organism>
<accession>A0ABP9D721</accession>
<dbReference type="RefSeq" id="WP_200176146.1">
    <property type="nucleotide sequence ID" value="NZ_BAABKQ010000002.1"/>
</dbReference>
<dbReference type="EMBL" id="BAABKQ010000002">
    <property type="protein sequence ID" value="GAA4825368.1"/>
    <property type="molecule type" value="Genomic_DNA"/>
</dbReference>
<dbReference type="Pfam" id="PF13830">
    <property type="entry name" value="DUF4192"/>
    <property type="match status" value="1"/>
</dbReference>
<evidence type="ECO:0000313" key="2">
    <source>
        <dbReference type="Proteomes" id="UP001500839"/>
    </source>
</evidence>
<dbReference type="Proteomes" id="UP001500839">
    <property type="component" value="Unassembled WGS sequence"/>
</dbReference>
<protein>
    <recommendedName>
        <fullName evidence="3">DUF4192 domain-containing protein</fullName>
    </recommendedName>
</protein>